<dbReference type="GO" id="GO:0003677">
    <property type="term" value="F:DNA binding"/>
    <property type="evidence" value="ECO:0007669"/>
    <property type="project" value="TreeGrafter"/>
</dbReference>
<dbReference type="InterPro" id="IPR046347">
    <property type="entry name" value="bZIP_sf"/>
</dbReference>
<evidence type="ECO:0000256" key="4">
    <source>
        <dbReference type="SAM" id="Coils"/>
    </source>
</evidence>
<dbReference type="InterPro" id="IPR004827">
    <property type="entry name" value="bZIP"/>
</dbReference>
<dbReference type="GO" id="GO:0003700">
    <property type="term" value="F:DNA-binding transcription factor activity"/>
    <property type="evidence" value="ECO:0007669"/>
    <property type="project" value="InterPro"/>
</dbReference>
<accession>A0A3Q7XSX0</accession>
<dbReference type="PANTHER" id="PTHR46391">
    <property type="entry name" value="BASIC LEUCINE ZIPPER 34"/>
    <property type="match status" value="1"/>
</dbReference>
<reference evidence="6" key="1">
    <citation type="journal article" date="2013" name="Nat. Biotechnol.">
        <title>Draft genome sequence of chickpea (Cicer arietinum) provides a resource for trait improvement.</title>
        <authorList>
            <person name="Varshney R.K."/>
            <person name="Song C."/>
            <person name="Saxena R.K."/>
            <person name="Azam S."/>
            <person name="Yu S."/>
            <person name="Sharpe A.G."/>
            <person name="Cannon S."/>
            <person name="Baek J."/>
            <person name="Rosen B.D."/>
            <person name="Tar'an B."/>
            <person name="Millan T."/>
            <person name="Zhang X."/>
            <person name="Ramsay L.D."/>
            <person name="Iwata A."/>
            <person name="Wang Y."/>
            <person name="Nelson W."/>
            <person name="Farmer A.D."/>
            <person name="Gaur P.M."/>
            <person name="Soderlund C."/>
            <person name="Penmetsa R.V."/>
            <person name="Xu C."/>
            <person name="Bharti A.K."/>
            <person name="He W."/>
            <person name="Winter P."/>
            <person name="Zhao S."/>
            <person name="Hane J.K."/>
            <person name="Carrasquilla-Garcia N."/>
            <person name="Condie J.A."/>
            <person name="Upadhyaya H.D."/>
            <person name="Luo M.C."/>
            <person name="Thudi M."/>
            <person name="Gowda C.L."/>
            <person name="Singh N.P."/>
            <person name="Lichtenzveig J."/>
            <person name="Gali K.K."/>
            <person name="Rubio J."/>
            <person name="Nadarajan N."/>
            <person name="Dolezel J."/>
            <person name="Bansal K.C."/>
            <person name="Xu X."/>
            <person name="Edwards D."/>
            <person name="Zhang G."/>
            <person name="Kahl G."/>
            <person name="Gil J."/>
            <person name="Singh K.B."/>
            <person name="Datta S.K."/>
            <person name="Jackson S.A."/>
            <person name="Wang J."/>
            <person name="Cook D.R."/>
        </authorList>
    </citation>
    <scope>NUCLEOTIDE SEQUENCE [LARGE SCALE GENOMIC DNA]</scope>
    <source>
        <strain evidence="6">cv. CDC Frontier</strain>
    </source>
</reference>
<feature type="coiled-coil region" evidence="4">
    <location>
        <begin position="131"/>
        <end position="186"/>
    </location>
</feature>
<dbReference type="AlphaFoldDB" id="A0A3Q7XSX0"/>
<dbReference type="PROSITE" id="PS00036">
    <property type="entry name" value="BZIP_BASIC"/>
    <property type="match status" value="1"/>
</dbReference>
<dbReference type="GO" id="GO:0005634">
    <property type="term" value="C:nucleus"/>
    <property type="evidence" value="ECO:0007669"/>
    <property type="project" value="TreeGrafter"/>
</dbReference>
<feature type="domain" description="BZIP" evidence="5">
    <location>
        <begin position="82"/>
        <end position="97"/>
    </location>
</feature>
<gene>
    <name evidence="7" type="primary">LOC101502878</name>
</gene>
<dbReference type="SUPFAM" id="SSF57959">
    <property type="entry name" value="Leucine zipper domain"/>
    <property type="match status" value="1"/>
</dbReference>
<protein>
    <submittedName>
        <fullName evidence="7">Transcription factor RF2a-like</fullName>
    </submittedName>
</protein>
<keyword evidence="1" id="KW-0805">Transcription regulation</keyword>
<reference evidence="7" key="2">
    <citation type="submission" date="2025-08" db="UniProtKB">
        <authorList>
            <consortium name="RefSeq"/>
        </authorList>
    </citation>
    <scope>IDENTIFICATION</scope>
    <source>
        <tissue evidence="7">Etiolated seedlings</tissue>
    </source>
</reference>
<dbReference type="Gene3D" id="1.20.5.170">
    <property type="match status" value="1"/>
</dbReference>
<evidence type="ECO:0000313" key="7">
    <source>
        <dbReference type="RefSeq" id="XP_027190968.1"/>
    </source>
</evidence>
<dbReference type="InterPro" id="IPR052483">
    <property type="entry name" value="bZIP_transcription_regulators"/>
</dbReference>
<sequence length="248" mass="28673">MPFLCRVTQIQNNSDMEGQGNIFQMNSAKPPLNFSSSFQAHMVENPPTNGAPWINATIDKSNGAKTNLGLNYDRNVDPKKIRRIMANRDSAQRSRLRKVLYVKDLEMKAKEFEGQIAEDLRPQLALLKDEKHSLLLENETLTHRLNILQKEALLKNAEIEENTIEVKKLREEYNKLQEQRELMLNWNNTNVQPMSNDPLFSNYSSNPYGQDSQMWTPTVADKRETELGDLPSSMDLMNINYEDPKKFQ</sequence>
<evidence type="ECO:0000256" key="2">
    <source>
        <dbReference type="ARBA" id="ARBA00023163"/>
    </source>
</evidence>
<dbReference type="OrthoDB" id="1436947at2759"/>
<dbReference type="STRING" id="3827.A0A3Q7XSX0"/>
<keyword evidence="3" id="KW-0539">Nucleus</keyword>
<dbReference type="Pfam" id="PF00170">
    <property type="entry name" value="bZIP_1"/>
    <property type="match status" value="1"/>
</dbReference>
<evidence type="ECO:0000313" key="6">
    <source>
        <dbReference type="Proteomes" id="UP000087171"/>
    </source>
</evidence>
<dbReference type="CDD" id="cd14703">
    <property type="entry name" value="bZIP_plant_RF2"/>
    <property type="match status" value="1"/>
</dbReference>
<evidence type="ECO:0000256" key="1">
    <source>
        <dbReference type="ARBA" id="ARBA00023015"/>
    </source>
</evidence>
<dbReference type="Proteomes" id="UP000087171">
    <property type="component" value="Chromosome Ca5"/>
</dbReference>
<organism evidence="6 7">
    <name type="scientific">Cicer arietinum</name>
    <name type="common">Chickpea</name>
    <name type="synonym">Garbanzo</name>
    <dbReference type="NCBI Taxonomy" id="3827"/>
    <lineage>
        <taxon>Eukaryota</taxon>
        <taxon>Viridiplantae</taxon>
        <taxon>Streptophyta</taxon>
        <taxon>Embryophyta</taxon>
        <taxon>Tracheophyta</taxon>
        <taxon>Spermatophyta</taxon>
        <taxon>Magnoliopsida</taxon>
        <taxon>eudicotyledons</taxon>
        <taxon>Gunneridae</taxon>
        <taxon>Pentapetalae</taxon>
        <taxon>rosids</taxon>
        <taxon>fabids</taxon>
        <taxon>Fabales</taxon>
        <taxon>Fabaceae</taxon>
        <taxon>Papilionoideae</taxon>
        <taxon>50 kb inversion clade</taxon>
        <taxon>NPAAA clade</taxon>
        <taxon>Hologalegina</taxon>
        <taxon>IRL clade</taxon>
        <taxon>Cicereae</taxon>
        <taxon>Cicer</taxon>
    </lineage>
</organism>
<dbReference type="KEGG" id="cam:101502878"/>
<keyword evidence="2" id="KW-0804">Transcription</keyword>
<evidence type="ECO:0000259" key="5">
    <source>
        <dbReference type="PROSITE" id="PS00036"/>
    </source>
</evidence>
<keyword evidence="6" id="KW-1185">Reference proteome</keyword>
<name>A0A3Q7XSX0_CICAR</name>
<dbReference type="SMART" id="SM00338">
    <property type="entry name" value="BRLZ"/>
    <property type="match status" value="1"/>
</dbReference>
<dbReference type="GO" id="GO:0045893">
    <property type="term" value="P:positive regulation of DNA-templated transcription"/>
    <property type="evidence" value="ECO:0007669"/>
    <property type="project" value="TreeGrafter"/>
</dbReference>
<dbReference type="InterPro" id="IPR044759">
    <property type="entry name" value="bZIP_RF2"/>
</dbReference>
<dbReference type="PANTHER" id="PTHR46391:SF13">
    <property type="entry name" value="ACTIVATOR OF SPOMIN LUC3"/>
    <property type="match status" value="1"/>
</dbReference>
<keyword evidence="4" id="KW-0175">Coiled coil</keyword>
<evidence type="ECO:0000256" key="3">
    <source>
        <dbReference type="ARBA" id="ARBA00023242"/>
    </source>
</evidence>
<proteinExistence type="predicted"/>
<dbReference type="RefSeq" id="XP_027190968.1">
    <property type="nucleotide sequence ID" value="XM_027335167.1"/>
</dbReference>